<feature type="signal peptide" evidence="9">
    <location>
        <begin position="1"/>
        <end position="22"/>
    </location>
</feature>
<protein>
    <submittedName>
        <fullName evidence="11">Endonuclease</fullName>
    </submittedName>
</protein>
<accession>A0A921P2T1</accession>
<evidence type="ECO:0000256" key="1">
    <source>
        <dbReference type="ARBA" id="ARBA00001936"/>
    </source>
</evidence>
<dbReference type="InterPro" id="IPR005135">
    <property type="entry name" value="Endo/exonuclease/phosphatase"/>
</dbReference>
<keyword evidence="9" id="KW-0732">Signal</keyword>
<keyword evidence="3" id="KW-0540">Nuclease</keyword>
<feature type="domain" description="Endonuclease/exonuclease/phosphatase" evidence="10">
    <location>
        <begin position="38"/>
        <end position="268"/>
    </location>
</feature>
<dbReference type="GO" id="GO:0005737">
    <property type="term" value="C:cytoplasm"/>
    <property type="evidence" value="ECO:0007669"/>
    <property type="project" value="TreeGrafter"/>
</dbReference>
<dbReference type="Gene3D" id="3.60.10.10">
    <property type="entry name" value="Endonuclease/exonuclease/phosphatase"/>
    <property type="match status" value="1"/>
</dbReference>
<dbReference type="InterPro" id="IPR051547">
    <property type="entry name" value="TDP2-like"/>
</dbReference>
<keyword evidence="5" id="KW-0227">DNA damage</keyword>
<proteinExistence type="predicted"/>
<evidence type="ECO:0000256" key="4">
    <source>
        <dbReference type="ARBA" id="ARBA00022723"/>
    </source>
</evidence>
<comment type="cofactor">
    <cofactor evidence="1">
        <name>Mn(2+)</name>
        <dbReference type="ChEBI" id="CHEBI:29035"/>
    </cofactor>
</comment>
<dbReference type="GO" id="GO:0046872">
    <property type="term" value="F:metal ion binding"/>
    <property type="evidence" value="ECO:0007669"/>
    <property type="project" value="UniProtKB-KW"/>
</dbReference>
<dbReference type="SUPFAM" id="SSF56219">
    <property type="entry name" value="DNase I-like"/>
    <property type="match status" value="1"/>
</dbReference>
<evidence type="ECO:0000313" key="11">
    <source>
        <dbReference type="EMBL" id="KAF1690462.1"/>
    </source>
</evidence>
<dbReference type="GO" id="GO:0070260">
    <property type="term" value="F:5'-tyrosyl-DNA phosphodiesterase activity"/>
    <property type="evidence" value="ECO:0007669"/>
    <property type="project" value="TreeGrafter"/>
</dbReference>
<keyword evidence="11" id="KW-0255">Endonuclease</keyword>
<dbReference type="PANTHER" id="PTHR15822">
    <property type="entry name" value="TRAF AND TNF RECEPTOR-ASSOCIATED PROTEIN"/>
    <property type="match status" value="1"/>
</dbReference>
<dbReference type="RefSeq" id="WP_162123378.1">
    <property type="nucleotide sequence ID" value="NZ_PDWK01000005.1"/>
</dbReference>
<keyword evidence="12" id="KW-1185">Reference proteome</keyword>
<comment type="caution">
    <text evidence="11">The sequence shown here is derived from an EMBL/GenBank/DDBJ whole genome shotgun (WGS) entry which is preliminary data.</text>
</comment>
<feature type="chain" id="PRO_5037103953" evidence="9">
    <location>
        <begin position="23"/>
        <end position="283"/>
    </location>
</feature>
<evidence type="ECO:0000256" key="8">
    <source>
        <dbReference type="ARBA" id="ARBA00023204"/>
    </source>
</evidence>
<reference evidence="11" key="1">
    <citation type="submission" date="2017-10" db="EMBL/GenBank/DDBJ databases">
        <title>Whole genome sequencing of members of genus Pseudoxanthomonas.</title>
        <authorList>
            <person name="Kumar S."/>
            <person name="Bansal K."/>
            <person name="Kaur A."/>
            <person name="Patil P."/>
            <person name="Sharma S."/>
            <person name="Patil P.B."/>
        </authorList>
    </citation>
    <scope>NUCLEOTIDE SEQUENCE</scope>
    <source>
        <strain evidence="11">DSM 22914</strain>
    </source>
</reference>
<dbReference type="Pfam" id="PF03372">
    <property type="entry name" value="Exo_endo_phos"/>
    <property type="match status" value="1"/>
</dbReference>
<evidence type="ECO:0000256" key="9">
    <source>
        <dbReference type="SAM" id="SignalP"/>
    </source>
</evidence>
<evidence type="ECO:0000256" key="6">
    <source>
        <dbReference type="ARBA" id="ARBA00022801"/>
    </source>
</evidence>
<keyword evidence="7" id="KW-0460">Magnesium</keyword>
<organism evidence="11 12">
    <name type="scientific">Pseudoxanthomonas taiwanensis</name>
    <dbReference type="NCBI Taxonomy" id="176598"/>
    <lineage>
        <taxon>Bacteria</taxon>
        <taxon>Pseudomonadati</taxon>
        <taxon>Pseudomonadota</taxon>
        <taxon>Gammaproteobacteria</taxon>
        <taxon>Lysobacterales</taxon>
        <taxon>Lysobacteraceae</taxon>
        <taxon>Pseudoxanthomonas</taxon>
    </lineage>
</organism>
<dbReference type="GO" id="GO:0003697">
    <property type="term" value="F:single-stranded DNA binding"/>
    <property type="evidence" value="ECO:0007669"/>
    <property type="project" value="TreeGrafter"/>
</dbReference>
<evidence type="ECO:0000313" key="12">
    <source>
        <dbReference type="Proteomes" id="UP000717981"/>
    </source>
</evidence>
<evidence type="ECO:0000256" key="7">
    <source>
        <dbReference type="ARBA" id="ARBA00022842"/>
    </source>
</evidence>
<name>A0A921P2T1_9GAMM</name>
<dbReference type="EMBL" id="PDWK01000005">
    <property type="protein sequence ID" value="KAF1690462.1"/>
    <property type="molecule type" value="Genomic_DNA"/>
</dbReference>
<keyword evidence="8" id="KW-0234">DNA repair</keyword>
<comment type="cofactor">
    <cofactor evidence="2">
        <name>Mg(2+)</name>
        <dbReference type="ChEBI" id="CHEBI:18420"/>
    </cofactor>
</comment>
<evidence type="ECO:0000256" key="3">
    <source>
        <dbReference type="ARBA" id="ARBA00022722"/>
    </source>
</evidence>
<dbReference type="GO" id="GO:0004519">
    <property type="term" value="F:endonuclease activity"/>
    <property type="evidence" value="ECO:0007669"/>
    <property type="project" value="UniProtKB-KW"/>
</dbReference>
<evidence type="ECO:0000256" key="2">
    <source>
        <dbReference type="ARBA" id="ARBA00001946"/>
    </source>
</evidence>
<keyword evidence="6" id="KW-0378">Hydrolase</keyword>
<dbReference type="Proteomes" id="UP000717981">
    <property type="component" value="Unassembled WGS sequence"/>
</dbReference>
<dbReference type="AlphaFoldDB" id="A0A921P2T1"/>
<dbReference type="OrthoDB" id="9793162at2"/>
<keyword evidence="4" id="KW-0479">Metal-binding</keyword>
<dbReference type="PANTHER" id="PTHR15822:SF4">
    <property type="entry name" value="TYROSYL-DNA PHOSPHODIESTERASE 2"/>
    <property type="match status" value="1"/>
</dbReference>
<dbReference type="InterPro" id="IPR036691">
    <property type="entry name" value="Endo/exonu/phosph_ase_sf"/>
</dbReference>
<evidence type="ECO:0000259" key="10">
    <source>
        <dbReference type="Pfam" id="PF03372"/>
    </source>
</evidence>
<gene>
    <name evidence="11" type="ORF">CR938_01840</name>
</gene>
<dbReference type="GO" id="GO:0006302">
    <property type="term" value="P:double-strand break repair"/>
    <property type="evidence" value="ECO:0007669"/>
    <property type="project" value="TreeGrafter"/>
</dbReference>
<sequence length="283" mass="31954">MNTLRRLLVLLAIATAPGAAPADDGQRGRVPAHEFSLVTLNLYHDRDDWPRRRVQIVEELRRLRPDAIALQEVLQHEDLPNQAVWLARELGYDWHFTTTDPPSSPRRFGNALLVRGTVLDRGETLLHPLEDHRTAGLVRVLAGDRPLNLYVTHLHWTPEGGAIRERQVQDLLAWIEATSEGLPVVIAGDFNATSDAPELAALHRGHVDAWQALHPHTRPDGATTLNPHYFERRARIDHVFLERGRLQPVEARRLFTAPDAGGVWASDHFGLYVRFRVLPEPAD</sequence>
<evidence type="ECO:0000256" key="5">
    <source>
        <dbReference type="ARBA" id="ARBA00022763"/>
    </source>
</evidence>